<dbReference type="InterPro" id="IPR003018">
    <property type="entry name" value="GAF"/>
</dbReference>
<feature type="domain" description="GAF" evidence="1">
    <location>
        <begin position="23"/>
        <end position="149"/>
    </location>
</feature>
<dbReference type="Gene3D" id="3.30.450.40">
    <property type="match status" value="1"/>
</dbReference>
<dbReference type="SUPFAM" id="SSF55781">
    <property type="entry name" value="GAF domain-like"/>
    <property type="match status" value="1"/>
</dbReference>
<dbReference type="Pfam" id="PF13185">
    <property type="entry name" value="GAF_2"/>
    <property type="match status" value="1"/>
</dbReference>
<gene>
    <name evidence="2" type="ORF">METZ01_LOCUS30267</name>
</gene>
<protein>
    <recommendedName>
        <fullName evidence="1">GAF domain-containing protein</fullName>
    </recommendedName>
</protein>
<evidence type="ECO:0000259" key="1">
    <source>
        <dbReference type="Pfam" id="PF13185"/>
    </source>
</evidence>
<evidence type="ECO:0000313" key="2">
    <source>
        <dbReference type="EMBL" id="SUZ77413.1"/>
    </source>
</evidence>
<dbReference type="AlphaFoldDB" id="A0A381QIE7"/>
<sequence length="157" mass="17351">MPLDAGQLVIELQEMRDAGHLSDAILRRAIRSIEEADDRYNWVGAYLLNEAEQELWLHNYVGSGTEHAKIPVGTGVCGRAIEQRTNLNIADVTTEENYLVCSPDVQSELVVLIRAGSDIFGQIDIDSDEPAAFTEEDEIAVISIADKLAEQLAAERR</sequence>
<reference evidence="2" key="1">
    <citation type="submission" date="2018-05" db="EMBL/GenBank/DDBJ databases">
        <authorList>
            <person name="Lanie J.A."/>
            <person name="Ng W.-L."/>
            <person name="Kazmierczak K.M."/>
            <person name="Andrzejewski T.M."/>
            <person name="Davidsen T.M."/>
            <person name="Wayne K.J."/>
            <person name="Tettelin H."/>
            <person name="Glass J.I."/>
            <person name="Rusch D."/>
            <person name="Podicherti R."/>
            <person name="Tsui H.-C.T."/>
            <person name="Winkler M.E."/>
        </authorList>
    </citation>
    <scope>NUCLEOTIDE SEQUENCE</scope>
</reference>
<dbReference type="InterPro" id="IPR029016">
    <property type="entry name" value="GAF-like_dom_sf"/>
</dbReference>
<proteinExistence type="predicted"/>
<accession>A0A381QIE7</accession>
<dbReference type="EMBL" id="UINC01001316">
    <property type="protein sequence ID" value="SUZ77413.1"/>
    <property type="molecule type" value="Genomic_DNA"/>
</dbReference>
<organism evidence="2">
    <name type="scientific">marine metagenome</name>
    <dbReference type="NCBI Taxonomy" id="408172"/>
    <lineage>
        <taxon>unclassified sequences</taxon>
        <taxon>metagenomes</taxon>
        <taxon>ecological metagenomes</taxon>
    </lineage>
</organism>
<name>A0A381QIE7_9ZZZZ</name>